<feature type="transmembrane region" description="Helical" evidence="1">
    <location>
        <begin position="60"/>
        <end position="80"/>
    </location>
</feature>
<keyword evidence="1" id="KW-1133">Transmembrane helix</keyword>
<keyword evidence="1" id="KW-0472">Membrane</keyword>
<dbReference type="RefSeq" id="WP_101236834.1">
    <property type="nucleotide sequence ID" value="NZ_PISJ01000015.1"/>
</dbReference>
<organism evidence="2 3">
    <name type="scientific">Acinetobacter proteolyticus</name>
    <dbReference type="NCBI Taxonomy" id="1776741"/>
    <lineage>
        <taxon>Bacteria</taxon>
        <taxon>Pseudomonadati</taxon>
        <taxon>Pseudomonadota</taxon>
        <taxon>Gammaproteobacteria</taxon>
        <taxon>Moraxellales</taxon>
        <taxon>Moraxellaceae</taxon>
        <taxon>Acinetobacter</taxon>
    </lineage>
</organism>
<evidence type="ECO:0000313" key="3">
    <source>
        <dbReference type="Proteomes" id="UP000233553"/>
    </source>
</evidence>
<sequence length="105" mass="11942">MKVKILFGVTLLNIIGVVFIYTLSFMTKNNHYAVSIDTFFISTSALILIITLILKQKIAILVSIIVLLLSISMNVFNISISYQKWLEREQPELGHRDADLNSEKI</sequence>
<protein>
    <submittedName>
        <fullName evidence="2">Uncharacterized protein</fullName>
    </submittedName>
</protein>
<dbReference type="AlphaFoldDB" id="A0A2N0WD85"/>
<comment type="caution">
    <text evidence="2">The sequence shown here is derived from an EMBL/GenBank/DDBJ whole genome shotgun (WGS) entry which is preliminary data.</text>
</comment>
<feature type="transmembrane region" description="Helical" evidence="1">
    <location>
        <begin position="32"/>
        <end position="54"/>
    </location>
</feature>
<reference evidence="2 3" key="1">
    <citation type="submission" date="2017-12" db="EMBL/GenBank/DDBJ databases">
        <title>Draft Genome sequences of multiple microbial strains isolated from spacecraft associated surfaces.</title>
        <authorList>
            <person name="Seuylemezian A."/>
            <person name="Vaishampayan P."/>
            <person name="Venkateswaran K."/>
        </authorList>
    </citation>
    <scope>NUCLEOTIDE SEQUENCE [LARGE SCALE GENOMIC DNA]</scope>
    <source>
        <strain evidence="2 3">2P01AA</strain>
    </source>
</reference>
<name>A0A2N0WD85_9GAMM</name>
<accession>A0A2N0WD85</accession>
<keyword evidence="1" id="KW-0812">Transmembrane</keyword>
<dbReference type="Proteomes" id="UP000233553">
    <property type="component" value="Unassembled WGS sequence"/>
</dbReference>
<feature type="transmembrane region" description="Helical" evidence="1">
    <location>
        <begin position="6"/>
        <end position="25"/>
    </location>
</feature>
<dbReference type="EMBL" id="PISJ01000015">
    <property type="protein sequence ID" value="PKF32603.1"/>
    <property type="molecule type" value="Genomic_DNA"/>
</dbReference>
<proteinExistence type="predicted"/>
<evidence type="ECO:0000256" key="1">
    <source>
        <dbReference type="SAM" id="Phobius"/>
    </source>
</evidence>
<evidence type="ECO:0000313" key="2">
    <source>
        <dbReference type="EMBL" id="PKF32603.1"/>
    </source>
</evidence>
<gene>
    <name evidence="2" type="ORF">CW311_13290</name>
</gene>